<feature type="chain" id="PRO_5045303920" description="DUF2268 domain-containing protein" evidence="3">
    <location>
        <begin position="20"/>
        <end position="333"/>
    </location>
</feature>
<accession>A0ABX4HTC8</accession>
<sequence>MNKSILFFLLFLLTVFTLGCSSSSGDKGKEKAGASEETDSQKNKGLEFEHNDQTFTVIPLFSQTLNYTEKVGGDSSKDRERLYQEYVISSFEDIAEEKDLEISEFYEDYFEYNTNIEELENSTKELMKQKDVIMKSVQSALKESSSKLSGTDKTIFVMPLNPTNHFPIYNLGGVTGVTLSEDTVIMKLDPSYEEEQLKYAVAHEYGHLIEGEGNGGNWGSINELVISEGKADTFARKVYPSVETSWNTPLEKNEKNEVLSVLEEEGNGYNADAYYTLERGNSNRNIPIASNYKIGAVIVEDYIENNNPSSVKEWIDLSPQQLIEKTSYEELLQ</sequence>
<evidence type="ECO:0000313" key="5">
    <source>
        <dbReference type="EMBL" id="PBB06298.1"/>
    </source>
</evidence>
<keyword evidence="1" id="KW-0175">Coiled coil</keyword>
<dbReference type="PROSITE" id="PS51257">
    <property type="entry name" value="PROKAR_LIPOPROTEIN"/>
    <property type="match status" value="1"/>
</dbReference>
<dbReference type="Proteomes" id="UP000217561">
    <property type="component" value="Unassembled WGS sequence"/>
</dbReference>
<evidence type="ECO:0000256" key="2">
    <source>
        <dbReference type="SAM" id="MobiDB-lite"/>
    </source>
</evidence>
<dbReference type="EMBL" id="NSGH01000005">
    <property type="protein sequence ID" value="PBB06298.1"/>
    <property type="molecule type" value="Genomic_DNA"/>
</dbReference>
<keyword evidence="6" id="KW-1185">Reference proteome</keyword>
<feature type="coiled-coil region" evidence="1">
    <location>
        <begin position="109"/>
        <end position="136"/>
    </location>
</feature>
<comment type="caution">
    <text evidence="5">The sequence shown here is derived from an EMBL/GenBank/DDBJ whole genome shotgun (WGS) entry which is preliminary data.</text>
</comment>
<evidence type="ECO:0000259" key="4">
    <source>
        <dbReference type="Pfam" id="PF10026"/>
    </source>
</evidence>
<dbReference type="Pfam" id="PF10026">
    <property type="entry name" value="DUF2268"/>
    <property type="match status" value="1"/>
</dbReference>
<feature type="signal peptide" evidence="3">
    <location>
        <begin position="1"/>
        <end position="19"/>
    </location>
</feature>
<protein>
    <recommendedName>
        <fullName evidence="4">DUF2268 domain-containing protein</fullName>
    </recommendedName>
</protein>
<proteinExistence type="predicted"/>
<dbReference type="RefSeq" id="WP_095821582.1">
    <property type="nucleotide sequence ID" value="NZ_NSGH01000005.1"/>
</dbReference>
<reference evidence="5 6" key="1">
    <citation type="submission" date="2017-08" db="EMBL/GenBank/DDBJ databases">
        <title>Salimicrobium alkalisoli sp. nov., isolated from saline alkaline soil.</title>
        <authorList>
            <person name="Zhang G."/>
            <person name="Xiong Q."/>
        </authorList>
    </citation>
    <scope>NUCLEOTIDE SEQUENCE [LARGE SCALE GENOMIC DNA]</scope>
    <source>
        <strain evidence="5 6">WN024</strain>
    </source>
</reference>
<dbReference type="InterPro" id="IPR018728">
    <property type="entry name" value="DUF2268"/>
</dbReference>
<evidence type="ECO:0000256" key="3">
    <source>
        <dbReference type="SAM" id="SignalP"/>
    </source>
</evidence>
<name>A0ABX4HTC8_9BACI</name>
<feature type="compositionally biased region" description="Basic and acidic residues" evidence="2">
    <location>
        <begin position="26"/>
        <end position="45"/>
    </location>
</feature>
<keyword evidence="3" id="KW-0732">Signal</keyword>
<feature type="region of interest" description="Disordered" evidence="2">
    <location>
        <begin position="22"/>
        <end position="45"/>
    </location>
</feature>
<gene>
    <name evidence="5" type="ORF">CKW00_04515</name>
</gene>
<organism evidence="5 6">
    <name type="scientific">Salimicrobium humidisoli</name>
    <dbReference type="NCBI Taxonomy" id="2029857"/>
    <lineage>
        <taxon>Bacteria</taxon>
        <taxon>Bacillati</taxon>
        <taxon>Bacillota</taxon>
        <taxon>Bacilli</taxon>
        <taxon>Bacillales</taxon>
        <taxon>Bacillaceae</taxon>
        <taxon>Salimicrobium</taxon>
    </lineage>
</organism>
<evidence type="ECO:0000313" key="6">
    <source>
        <dbReference type="Proteomes" id="UP000217561"/>
    </source>
</evidence>
<evidence type="ECO:0000256" key="1">
    <source>
        <dbReference type="SAM" id="Coils"/>
    </source>
</evidence>
<feature type="domain" description="DUF2268" evidence="4">
    <location>
        <begin position="135"/>
        <end position="323"/>
    </location>
</feature>